<comment type="caution">
    <text evidence="1">The sequence shown here is derived from an EMBL/GenBank/DDBJ whole genome shotgun (WGS) entry which is preliminary data.</text>
</comment>
<evidence type="ECO:0000313" key="1">
    <source>
        <dbReference type="EMBL" id="GBP74249.1"/>
    </source>
</evidence>
<sequence length="119" mass="12513">MAVGFQTLPSACYSIAIPIVTAVITEDNNIYVDAAVSDNPCGGARAALGRVFGRQRGQPCAVLGALFVNPARPRPAHPAPPPAHAPLPPAYKFKIIIASDAVATRQPKLHDGRITFDCN</sequence>
<gene>
    <name evidence="1" type="ORF">EVAR_51648_1</name>
</gene>
<dbReference type="EMBL" id="BGZK01001200">
    <property type="protein sequence ID" value="GBP74249.1"/>
    <property type="molecule type" value="Genomic_DNA"/>
</dbReference>
<proteinExistence type="predicted"/>
<evidence type="ECO:0000313" key="2">
    <source>
        <dbReference type="Proteomes" id="UP000299102"/>
    </source>
</evidence>
<accession>A0A4C1YHX9</accession>
<keyword evidence="2" id="KW-1185">Reference proteome</keyword>
<organism evidence="1 2">
    <name type="scientific">Eumeta variegata</name>
    <name type="common">Bagworm moth</name>
    <name type="synonym">Eumeta japonica</name>
    <dbReference type="NCBI Taxonomy" id="151549"/>
    <lineage>
        <taxon>Eukaryota</taxon>
        <taxon>Metazoa</taxon>
        <taxon>Ecdysozoa</taxon>
        <taxon>Arthropoda</taxon>
        <taxon>Hexapoda</taxon>
        <taxon>Insecta</taxon>
        <taxon>Pterygota</taxon>
        <taxon>Neoptera</taxon>
        <taxon>Endopterygota</taxon>
        <taxon>Lepidoptera</taxon>
        <taxon>Glossata</taxon>
        <taxon>Ditrysia</taxon>
        <taxon>Tineoidea</taxon>
        <taxon>Psychidae</taxon>
        <taxon>Oiketicinae</taxon>
        <taxon>Eumeta</taxon>
    </lineage>
</organism>
<protein>
    <submittedName>
        <fullName evidence="1">Uncharacterized protein</fullName>
    </submittedName>
</protein>
<dbReference type="Proteomes" id="UP000299102">
    <property type="component" value="Unassembled WGS sequence"/>
</dbReference>
<reference evidence="1 2" key="1">
    <citation type="journal article" date="2019" name="Commun. Biol.">
        <title>The bagworm genome reveals a unique fibroin gene that provides high tensile strength.</title>
        <authorList>
            <person name="Kono N."/>
            <person name="Nakamura H."/>
            <person name="Ohtoshi R."/>
            <person name="Tomita M."/>
            <person name="Numata K."/>
            <person name="Arakawa K."/>
        </authorList>
    </citation>
    <scope>NUCLEOTIDE SEQUENCE [LARGE SCALE GENOMIC DNA]</scope>
</reference>
<name>A0A4C1YHX9_EUMVA</name>
<dbReference type="AlphaFoldDB" id="A0A4C1YHX9"/>